<dbReference type="InterPro" id="IPR005490">
    <property type="entry name" value="LD_TPept_cat_dom"/>
</dbReference>
<dbReference type="GO" id="GO:0071555">
    <property type="term" value="P:cell wall organization"/>
    <property type="evidence" value="ECO:0007669"/>
    <property type="project" value="UniProtKB-UniRule"/>
</dbReference>
<name>A0A2U2N2C2_9GAMM</name>
<comment type="pathway">
    <text evidence="1 7">Cell wall biogenesis; peptidoglycan biosynthesis.</text>
</comment>
<dbReference type="PANTHER" id="PTHR41533">
    <property type="entry name" value="L,D-TRANSPEPTIDASE HI_1667-RELATED"/>
    <property type="match status" value="1"/>
</dbReference>
<dbReference type="PANTHER" id="PTHR41533:SF2">
    <property type="entry name" value="BLR7131 PROTEIN"/>
    <property type="match status" value="1"/>
</dbReference>
<evidence type="ECO:0000313" key="10">
    <source>
        <dbReference type="Proteomes" id="UP000245474"/>
    </source>
</evidence>
<evidence type="ECO:0000256" key="2">
    <source>
        <dbReference type="ARBA" id="ARBA00005992"/>
    </source>
</evidence>
<dbReference type="InterPro" id="IPR045380">
    <property type="entry name" value="LD_TPept_scaffold_dom"/>
</dbReference>
<dbReference type="AlphaFoldDB" id="A0A2U2N2C2"/>
<dbReference type="InterPro" id="IPR038063">
    <property type="entry name" value="Transpep_catalytic_dom"/>
</dbReference>
<evidence type="ECO:0000256" key="4">
    <source>
        <dbReference type="ARBA" id="ARBA00022960"/>
    </source>
</evidence>
<dbReference type="Proteomes" id="UP000245474">
    <property type="component" value="Unassembled WGS sequence"/>
</dbReference>
<comment type="caution">
    <text evidence="9">The sequence shown here is derived from an EMBL/GenBank/DDBJ whole genome shotgun (WGS) entry which is preliminary data.</text>
</comment>
<dbReference type="EMBL" id="QFFI01000013">
    <property type="protein sequence ID" value="PWG63124.1"/>
    <property type="molecule type" value="Genomic_DNA"/>
</dbReference>
<evidence type="ECO:0000256" key="7">
    <source>
        <dbReference type="PROSITE-ProRule" id="PRU01373"/>
    </source>
</evidence>
<feature type="active site" description="Nucleophile" evidence="7">
    <location>
        <position position="434"/>
    </location>
</feature>
<dbReference type="Pfam" id="PF03734">
    <property type="entry name" value="YkuD"/>
    <property type="match status" value="1"/>
</dbReference>
<dbReference type="SUPFAM" id="SSF141523">
    <property type="entry name" value="L,D-transpeptidase catalytic domain-like"/>
    <property type="match status" value="1"/>
</dbReference>
<dbReference type="CDD" id="cd16913">
    <property type="entry name" value="YkuD_like"/>
    <property type="match status" value="1"/>
</dbReference>
<dbReference type="Gene3D" id="1.10.101.10">
    <property type="entry name" value="PGBD-like superfamily/PGBD"/>
    <property type="match status" value="1"/>
</dbReference>
<dbReference type="GO" id="GO:0008360">
    <property type="term" value="P:regulation of cell shape"/>
    <property type="evidence" value="ECO:0007669"/>
    <property type="project" value="UniProtKB-UniRule"/>
</dbReference>
<keyword evidence="10" id="KW-1185">Reference proteome</keyword>
<dbReference type="Pfam" id="PF20142">
    <property type="entry name" value="Scaffold"/>
    <property type="match status" value="1"/>
</dbReference>
<dbReference type="Gene3D" id="2.40.440.10">
    <property type="entry name" value="L,D-transpeptidase catalytic domain-like"/>
    <property type="match status" value="1"/>
</dbReference>
<evidence type="ECO:0000256" key="3">
    <source>
        <dbReference type="ARBA" id="ARBA00022679"/>
    </source>
</evidence>
<accession>A0A2U2N2C2</accession>
<comment type="similarity">
    <text evidence="2">Belongs to the YkuD family.</text>
</comment>
<feature type="active site" description="Proton donor/acceptor" evidence="7">
    <location>
        <position position="415"/>
    </location>
</feature>
<keyword evidence="4 7" id="KW-0133">Cell shape</keyword>
<organism evidence="9 10">
    <name type="scientific">Sediminicurvatus halobius</name>
    <dbReference type="NCBI Taxonomy" id="2182432"/>
    <lineage>
        <taxon>Bacteria</taxon>
        <taxon>Pseudomonadati</taxon>
        <taxon>Pseudomonadota</taxon>
        <taxon>Gammaproteobacteria</taxon>
        <taxon>Chromatiales</taxon>
        <taxon>Ectothiorhodospiraceae</taxon>
        <taxon>Sediminicurvatus</taxon>
    </lineage>
</organism>
<dbReference type="InterPro" id="IPR002477">
    <property type="entry name" value="Peptidoglycan-bd-like"/>
</dbReference>
<gene>
    <name evidence="9" type="ORF">DEM34_09755</name>
</gene>
<proteinExistence type="inferred from homology"/>
<evidence type="ECO:0000313" key="9">
    <source>
        <dbReference type="EMBL" id="PWG63124.1"/>
    </source>
</evidence>
<dbReference type="GO" id="GO:0004180">
    <property type="term" value="F:carboxypeptidase activity"/>
    <property type="evidence" value="ECO:0007669"/>
    <property type="project" value="UniProtKB-ARBA"/>
</dbReference>
<dbReference type="GO" id="GO:0009252">
    <property type="term" value="P:peptidoglycan biosynthetic process"/>
    <property type="evidence" value="ECO:0007669"/>
    <property type="project" value="UniProtKB-UniPathway"/>
</dbReference>
<dbReference type="SUPFAM" id="SSF47090">
    <property type="entry name" value="PGBD-like"/>
    <property type="match status" value="1"/>
</dbReference>
<evidence type="ECO:0000259" key="8">
    <source>
        <dbReference type="PROSITE" id="PS52029"/>
    </source>
</evidence>
<dbReference type="GO" id="GO:0016740">
    <property type="term" value="F:transferase activity"/>
    <property type="evidence" value="ECO:0007669"/>
    <property type="project" value="UniProtKB-KW"/>
</dbReference>
<dbReference type="PROSITE" id="PS52029">
    <property type="entry name" value="LD_TPASE"/>
    <property type="match status" value="1"/>
</dbReference>
<sequence length="527" mass="59229">MRQRVEQLFAEGARLPARVADVPLEAPAGVRAFYAGRLYEPAWHDAEGAPLPRVRSLRRALDDMDRHGLDPQRYHRDALRRLLLEAESGAGARTDLELLLTDAYLRAAHDLRSGRVDPLVIDPDSELPTRPVERYLEPLREAVRTGRPGETLAALAPSDPGYAALRQGLAKYRRLQRSGGWEPVPDGPLLRPGEGGARVEALRRRLVAEEFARATDAERYRYDEALVEAVQAFQRSRGLLADGLVGRQTLAALNEPLPVLIDRLIVNLERWRWLPAELGDPHIRVNIAGFRLQWFEDGAPGLEMPVIVGRPYRQTPMMSGRMTYLVFNPTWEVPQSIARRDIVPALREDPDYLERMGFQVLQGWGRDEVRIDPETIDWQALGDRLPFRFRQAPGPLNALGRVKFMFPNRFAVYLHDTPARNLFQEDRRAFSSGCIRVSAPGLLAERVLAANDSWSPERVQAALDAVGGEPRTVGLERSVPVHLLYWTAWAGEDGVMHFREDVYGRDARVLEALQSSQEALMAGASAP</sequence>
<dbReference type="InterPro" id="IPR052905">
    <property type="entry name" value="LD-transpeptidase_YkuD-like"/>
</dbReference>
<keyword evidence="3" id="KW-0808">Transferase</keyword>
<feature type="domain" description="L,D-TPase catalytic" evidence="8">
    <location>
        <begin position="281"/>
        <end position="462"/>
    </location>
</feature>
<protein>
    <submittedName>
        <fullName evidence="9">Peptidoglycan-binding protein</fullName>
    </submittedName>
</protein>
<evidence type="ECO:0000256" key="1">
    <source>
        <dbReference type="ARBA" id="ARBA00004752"/>
    </source>
</evidence>
<dbReference type="UniPathway" id="UPA00219"/>
<dbReference type="InterPro" id="IPR036366">
    <property type="entry name" value="PGBDSf"/>
</dbReference>
<dbReference type="Pfam" id="PF01471">
    <property type="entry name" value="PG_binding_1"/>
    <property type="match status" value="1"/>
</dbReference>
<reference evidence="9 10" key="1">
    <citation type="submission" date="2018-05" db="EMBL/GenBank/DDBJ databases">
        <title>Spiribacter halobius sp. nov., a moderately halophilic bacterium isolated from marine solar saltern.</title>
        <authorList>
            <person name="Zheng W.-S."/>
            <person name="Lu D.-C."/>
            <person name="Du Z.-J."/>
        </authorList>
    </citation>
    <scope>NUCLEOTIDE SEQUENCE [LARGE SCALE GENOMIC DNA]</scope>
    <source>
        <strain evidence="9 10">E85</strain>
    </source>
</reference>
<keyword evidence="5 7" id="KW-0573">Peptidoglycan synthesis</keyword>
<evidence type="ECO:0000256" key="5">
    <source>
        <dbReference type="ARBA" id="ARBA00022984"/>
    </source>
</evidence>
<keyword evidence="6 7" id="KW-0961">Cell wall biogenesis/degradation</keyword>
<evidence type="ECO:0000256" key="6">
    <source>
        <dbReference type="ARBA" id="ARBA00023316"/>
    </source>
</evidence>
<dbReference type="InterPro" id="IPR036365">
    <property type="entry name" value="PGBD-like_sf"/>
</dbReference>